<evidence type="ECO:0000313" key="1">
    <source>
        <dbReference type="EMBL" id="TCN68944.1"/>
    </source>
</evidence>
<dbReference type="Proteomes" id="UP000294830">
    <property type="component" value="Unassembled WGS sequence"/>
</dbReference>
<evidence type="ECO:0000313" key="2">
    <source>
        <dbReference type="Proteomes" id="UP000294830"/>
    </source>
</evidence>
<proteinExistence type="predicted"/>
<dbReference type="AlphaFoldDB" id="A0A4R2EQP3"/>
<protein>
    <submittedName>
        <fullName evidence="1">Uncharacterized protein</fullName>
    </submittedName>
</protein>
<organism evidence="1 2">
    <name type="scientific">Acetobacteroides hydrogenigenes</name>
    <dbReference type="NCBI Taxonomy" id="979970"/>
    <lineage>
        <taxon>Bacteria</taxon>
        <taxon>Pseudomonadati</taxon>
        <taxon>Bacteroidota</taxon>
        <taxon>Bacteroidia</taxon>
        <taxon>Bacteroidales</taxon>
        <taxon>Rikenellaceae</taxon>
        <taxon>Acetobacteroides</taxon>
    </lineage>
</organism>
<dbReference type="EMBL" id="SLWB01000005">
    <property type="protein sequence ID" value="TCN68944.1"/>
    <property type="molecule type" value="Genomic_DNA"/>
</dbReference>
<dbReference type="OrthoDB" id="5379188at2"/>
<dbReference type="Gene3D" id="3.40.91.30">
    <property type="match status" value="1"/>
</dbReference>
<name>A0A4R2EQP3_9BACT</name>
<dbReference type="RefSeq" id="WP_131838957.1">
    <property type="nucleotide sequence ID" value="NZ_SLWB01000005.1"/>
</dbReference>
<gene>
    <name evidence="1" type="ORF">CLV25_105146</name>
</gene>
<reference evidence="1 2" key="1">
    <citation type="submission" date="2019-03" db="EMBL/GenBank/DDBJ databases">
        <title>Genomic Encyclopedia of Archaeal and Bacterial Type Strains, Phase II (KMG-II): from individual species to whole genera.</title>
        <authorList>
            <person name="Goeker M."/>
        </authorList>
    </citation>
    <scope>NUCLEOTIDE SEQUENCE [LARGE SCALE GENOMIC DNA]</scope>
    <source>
        <strain evidence="1 2">RL-C</strain>
    </source>
</reference>
<comment type="caution">
    <text evidence="1">The sequence shown here is derived from an EMBL/GenBank/DDBJ whole genome shotgun (WGS) entry which is preliminary data.</text>
</comment>
<keyword evidence="2" id="KW-1185">Reference proteome</keyword>
<accession>A0A4R2EQP3</accession>
<sequence length="180" mass="20826">MSEYKYKAIPTFYNNIQFRSRLEARWAAFFDLMKWHYTYEPYDLEKWSPDFRLTTEAGNTFLAEVKPSEKIGTELRMKIGNATNFAKGILLITESPFVGHIPNDIGLTSVFGKTKNYKKDDDFEFCVSVISDLYGNGNDIINLCEDPNISFENLFKAKDFTKELWNEAGNIVQFLKPPKS</sequence>